<dbReference type="AlphaFoldDB" id="A0A7C3ARG4"/>
<dbReference type="InterPro" id="IPR036676">
    <property type="entry name" value="PurM-like_C_sf"/>
</dbReference>
<dbReference type="PIRSF" id="PIRSF005303">
    <property type="entry name" value="Thiam_monoph_kin"/>
    <property type="match status" value="1"/>
</dbReference>
<feature type="binding site" evidence="2">
    <location>
        <position position="230"/>
    </location>
    <ligand>
        <name>ATP</name>
        <dbReference type="ChEBI" id="CHEBI:30616"/>
    </ligand>
</feature>
<dbReference type="InterPro" id="IPR036921">
    <property type="entry name" value="PurM-like_N_sf"/>
</dbReference>
<dbReference type="PANTHER" id="PTHR30270:SF0">
    <property type="entry name" value="THIAMINE-MONOPHOSPHATE KINASE"/>
    <property type="match status" value="1"/>
</dbReference>
<feature type="binding site" evidence="2">
    <location>
        <position position="87"/>
    </location>
    <ligand>
        <name>Mg(2+)</name>
        <dbReference type="ChEBI" id="CHEBI:18420"/>
        <label>4</label>
    </ligand>
</feature>
<feature type="binding site" evidence="2">
    <location>
        <position position="65"/>
    </location>
    <ligand>
        <name>substrate</name>
    </ligand>
</feature>
<keyword evidence="2" id="KW-0547">Nucleotide-binding</keyword>
<comment type="function">
    <text evidence="2">Catalyzes the ATP-dependent phosphorylation of thiamine-monophosphate (TMP) to form thiamine-pyrophosphate (TPP), the active form of vitamin B1.</text>
</comment>
<feature type="binding site" evidence="2">
    <location>
        <position position="41"/>
    </location>
    <ligand>
        <name>Mg(2+)</name>
        <dbReference type="ChEBI" id="CHEBI:18420"/>
        <label>4</label>
    </ligand>
</feature>
<evidence type="ECO:0000256" key="1">
    <source>
        <dbReference type="ARBA" id="ARBA00022977"/>
    </source>
</evidence>
<feature type="binding site" evidence="2">
    <location>
        <position position="41"/>
    </location>
    <ligand>
        <name>Mg(2+)</name>
        <dbReference type="ChEBI" id="CHEBI:18420"/>
        <label>3</label>
    </ligand>
</feature>
<evidence type="ECO:0000256" key="2">
    <source>
        <dbReference type="HAMAP-Rule" id="MF_02128"/>
    </source>
</evidence>
<dbReference type="GO" id="GO:0005524">
    <property type="term" value="F:ATP binding"/>
    <property type="evidence" value="ECO:0007669"/>
    <property type="project" value="UniProtKB-UniRule"/>
</dbReference>
<dbReference type="GO" id="GO:0000287">
    <property type="term" value="F:magnesium ion binding"/>
    <property type="evidence" value="ECO:0007669"/>
    <property type="project" value="UniProtKB-UniRule"/>
</dbReference>
<dbReference type="NCBIfam" id="TIGR01379">
    <property type="entry name" value="thiL"/>
    <property type="match status" value="1"/>
</dbReference>
<keyword evidence="2 5" id="KW-0808">Transferase</keyword>
<sequence>MRVASSGRLVREVGEFALIDQISRLVGRDTWSRLRIGIGDDAAVWRPRPGHDVVITTDVLVERVHFRLDWTDWGSLGHKALAVNLSDIAAMGARPRLALVDLGLRGSERDQEVLDFYRSARKLGQRFGVVIAGGDTTKAPNGVLIAVTVVGDVPRDSRPLLTRAAARPGDVIGVTGPLGLAAAGLRVLERGLKTLDGSPRMQDAYHRPQPRVREGMLLRRCGVRAAMDLSDGLLGDLPKICERSGVSAIVDLHRVPIPNAIKWAFPDWRDLALRGGEDYELLFTAPQHVFERVCRAFRRAGLRPPYRIGHIVGAGAEGPRVKLRNVLGKLEEIEPGGYAHFKS</sequence>
<feature type="binding site" evidence="2">
    <location>
        <position position="87"/>
    </location>
    <ligand>
        <name>Mg(2+)</name>
        <dbReference type="ChEBI" id="CHEBI:18420"/>
        <label>2</label>
    </ligand>
</feature>
<dbReference type="UniPathway" id="UPA00060">
    <property type="reaction ID" value="UER00142"/>
</dbReference>
<feature type="binding site" evidence="2">
    <location>
        <position position="56"/>
    </location>
    <ligand>
        <name>Mg(2+)</name>
        <dbReference type="ChEBI" id="CHEBI:18420"/>
        <label>4</label>
    </ligand>
</feature>
<feature type="binding site" evidence="2">
    <location>
        <position position="277"/>
    </location>
    <ligand>
        <name>substrate</name>
    </ligand>
</feature>
<dbReference type="CDD" id="cd02194">
    <property type="entry name" value="ThiL"/>
    <property type="match status" value="1"/>
</dbReference>
<dbReference type="Pfam" id="PF00586">
    <property type="entry name" value="AIRS"/>
    <property type="match status" value="1"/>
</dbReference>
<dbReference type="Gene3D" id="3.90.650.10">
    <property type="entry name" value="PurM-like C-terminal domain"/>
    <property type="match status" value="1"/>
</dbReference>
<feature type="binding site" evidence="2">
    <location>
        <position position="338"/>
    </location>
    <ligand>
        <name>substrate</name>
    </ligand>
</feature>
<feature type="domain" description="PurM-like N-terminal" evidence="3">
    <location>
        <begin position="39"/>
        <end position="152"/>
    </location>
</feature>
<feature type="binding site" evidence="2">
    <location>
        <begin position="134"/>
        <end position="135"/>
    </location>
    <ligand>
        <name>ATP</name>
        <dbReference type="ChEBI" id="CHEBI:30616"/>
    </ligand>
</feature>
<keyword evidence="2" id="KW-0067">ATP-binding</keyword>
<accession>A0A7C3ARG4</accession>
<dbReference type="GO" id="GO:0009229">
    <property type="term" value="P:thiamine diphosphate biosynthetic process"/>
    <property type="evidence" value="ECO:0007669"/>
    <property type="project" value="UniProtKB-UniRule"/>
</dbReference>
<feature type="binding site" evidence="2">
    <location>
        <position position="87"/>
    </location>
    <ligand>
        <name>Mg(2+)</name>
        <dbReference type="ChEBI" id="CHEBI:18420"/>
        <label>3</label>
    </ligand>
</feature>
<keyword evidence="1 2" id="KW-0784">Thiamine biosynthesis</keyword>
<dbReference type="Gene3D" id="3.30.1330.10">
    <property type="entry name" value="PurM-like, N-terminal domain"/>
    <property type="match status" value="1"/>
</dbReference>
<reference evidence="5" key="1">
    <citation type="journal article" date="2020" name="mSystems">
        <title>Genome- and Community-Level Interaction Insights into Carbon Utilization and Element Cycling Functions of Hydrothermarchaeota in Hydrothermal Sediment.</title>
        <authorList>
            <person name="Zhou Z."/>
            <person name="Liu Y."/>
            <person name="Xu W."/>
            <person name="Pan J."/>
            <person name="Luo Z.H."/>
            <person name="Li M."/>
        </authorList>
    </citation>
    <scope>NUCLEOTIDE SEQUENCE [LARGE SCALE GENOMIC DNA]</scope>
    <source>
        <strain evidence="5">SpSt-192</strain>
    </source>
</reference>
<dbReference type="GO" id="GO:0009228">
    <property type="term" value="P:thiamine biosynthetic process"/>
    <property type="evidence" value="ECO:0007669"/>
    <property type="project" value="UniProtKB-KW"/>
</dbReference>
<feature type="binding site" evidence="2">
    <location>
        <position position="135"/>
    </location>
    <ligand>
        <name>Mg(2+)</name>
        <dbReference type="ChEBI" id="CHEBI:18420"/>
        <label>1</label>
    </ligand>
</feature>
<dbReference type="SUPFAM" id="SSF55326">
    <property type="entry name" value="PurM N-terminal domain-like"/>
    <property type="match status" value="1"/>
</dbReference>
<dbReference type="InterPro" id="IPR006283">
    <property type="entry name" value="ThiL-like"/>
</dbReference>
<dbReference type="PANTHER" id="PTHR30270">
    <property type="entry name" value="THIAMINE-MONOPHOSPHATE KINASE"/>
    <property type="match status" value="1"/>
</dbReference>
<evidence type="ECO:0000259" key="4">
    <source>
        <dbReference type="Pfam" id="PF02769"/>
    </source>
</evidence>
<dbReference type="Pfam" id="PF02769">
    <property type="entry name" value="AIRS_C"/>
    <property type="match status" value="1"/>
</dbReference>
<dbReference type="GO" id="GO:0009030">
    <property type="term" value="F:thiamine-phosphate kinase activity"/>
    <property type="evidence" value="ECO:0007669"/>
    <property type="project" value="UniProtKB-UniRule"/>
</dbReference>
<feature type="binding site" evidence="2">
    <location>
        <position position="231"/>
    </location>
    <ligand>
        <name>Mg(2+)</name>
        <dbReference type="ChEBI" id="CHEBI:18420"/>
        <label>5</label>
    </ligand>
</feature>
<comment type="similarity">
    <text evidence="2">Belongs to the thiamine-monophosphate kinase family.</text>
</comment>
<evidence type="ECO:0000259" key="3">
    <source>
        <dbReference type="Pfam" id="PF00586"/>
    </source>
</evidence>
<name>A0A7C3ARG4_9BACT</name>
<feature type="binding site" evidence="2">
    <location>
        <position position="228"/>
    </location>
    <ligand>
        <name>Mg(2+)</name>
        <dbReference type="ChEBI" id="CHEBI:18420"/>
        <label>3</label>
    </ligand>
</feature>
<feature type="binding site" evidence="2">
    <location>
        <position position="57"/>
    </location>
    <ligand>
        <name>Mg(2+)</name>
        <dbReference type="ChEBI" id="CHEBI:18420"/>
        <label>1</label>
    </ligand>
</feature>
<comment type="caution">
    <text evidence="5">The sequence shown here is derived from an EMBL/GenBank/DDBJ whole genome shotgun (WGS) entry which is preliminary data.</text>
</comment>
<feature type="binding site" evidence="2">
    <location>
        <position position="58"/>
    </location>
    <ligand>
        <name>Mg(2+)</name>
        <dbReference type="ChEBI" id="CHEBI:18420"/>
        <label>1</label>
    </ligand>
</feature>
<organism evidence="5">
    <name type="scientific">Thermorudis sp</name>
    <dbReference type="NCBI Taxonomy" id="1969470"/>
    <lineage>
        <taxon>Bacteria</taxon>
        <taxon>Pseudomonadati</taxon>
        <taxon>Thermomicrobiota</taxon>
        <taxon>Thermomicrobia</taxon>
        <taxon>Thermomicrobia incertae sedis</taxon>
        <taxon>Thermorudis</taxon>
    </lineage>
</organism>
<feature type="binding site" evidence="2">
    <location>
        <position position="117"/>
    </location>
    <ligand>
        <name>ATP</name>
        <dbReference type="ChEBI" id="CHEBI:30616"/>
    </ligand>
</feature>
<dbReference type="InterPro" id="IPR010918">
    <property type="entry name" value="PurM-like_C_dom"/>
</dbReference>
<comment type="pathway">
    <text evidence="2">Cofactor biosynthesis; thiamine diphosphate biosynthesis; thiamine diphosphate from thiamine phosphate: step 1/1.</text>
</comment>
<keyword evidence="2" id="KW-0460">Magnesium</keyword>
<dbReference type="SUPFAM" id="SSF56042">
    <property type="entry name" value="PurM C-terminal domain-like"/>
    <property type="match status" value="1"/>
</dbReference>
<feature type="domain" description="PurM-like C-terminal" evidence="4">
    <location>
        <begin position="167"/>
        <end position="320"/>
    </location>
</feature>
<comment type="catalytic activity">
    <reaction evidence="2">
        <text>thiamine phosphate + ATP = thiamine diphosphate + ADP</text>
        <dbReference type="Rhea" id="RHEA:15913"/>
        <dbReference type="ChEBI" id="CHEBI:30616"/>
        <dbReference type="ChEBI" id="CHEBI:37575"/>
        <dbReference type="ChEBI" id="CHEBI:58937"/>
        <dbReference type="ChEBI" id="CHEBI:456216"/>
        <dbReference type="EC" id="2.7.4.16"/>
    </reaction>
</comment>
<evidence type="ECO:0000313" key="5">
    <source>
        <dbReference type="EMBL" id="HEX70442.1"/>
    </source>
</evidence>
<dbReference type="HAMAP" id="MF_02128">
    <property type="entry name" value="TMP_kinase"/>
    <property type="match status" value="1"/>
</dbReference>
<gene>
    <name evidence="2 5" type="primary">thiL</name>
    <name evidence="5" type="ORF">ENP13_04270</name>
</gene>
<keyword evidence="2" id="KW-0479">Metal-binding</keyword>
<keyword evidence="2 5" id="KW-0418">Kinase</keyword>
<proteinExistence type="inferred from homology"/>
<feature type="binding site" evidence="2">
    <location>
        <position position="163"/>
    </location>
    <ligand>
        <name>ATP</name>
        <dbReference type="ChEBI" id="CHEBI:30616"/>
    </ligand>
</feature>
<comment type="miscellaneous">
    <text evidence="2">Reaction mechanism of ThiL seems to utilize a direct, inline transfer of the gamma-phosphate of ATP to TMP rather than a phosphorylated enzyme intermediate.</text>
</comment>
<dbReference type="InterPro" id="IPR016188">
    <property type="entry name" value="PurM-like_N"/>
</dbReference>
<dbReference type="EMBL" id="DSID01000333">
    <property type="protein sequence ID" value="HEX70442.1"/>
    <property type="molecule type" value="Genomic_DNA"/>
</dbReference>
<feature type="binding site" evidence="2">
    <location>
        <position position="58"/>
    </location>
    <ligand>
        <name>Mg(2+)</name>
        <dbReference type="ChEBI" id="CHEBI:18420"/>
        <label>2</label>
    </ligand>
</feature>
<protein>
    <recommendedName>
        <fullName evidence="2">Thiamine-monophosphate kinase</fullName>
        <shortName evidence="2">TMP kinase</shortName>
        <shortName evidence="2">Thiamine-phosphate kinase</shortName>
        <ecNumber evidence="2">2.7.4.16</ecNumber>
    </recommendedName>
</protein>
<dbReference type="EC" id="2.7.4.16" evidence="2"/>